<evidence type="ECO:0000313" key="4">
    <source>
        <dbReference type="EMBL" id="CAF1285979.1"/>
    </source>
</evidence>
<accession>A0A815CMC6</accession>
<keyword evidence="7" id="KW-1185">Reference proteome</keyword>
<dbReference type="Proteomes" id="UP000663836">
    <property type="component" value="Unassembled WGS sequence"/>
</dbReference>
<dbReference type="EMBL" id="CAJNOL010001091">
    <property type="protein sequence ID" value="CAF1285433.1"/>
    <property type="molecule type" value="Genomic_DNA"/>
</dbReference>
<evidence type="ECO:0000313" key="5">
    <source>
        <dbReference type="EMBL" id="CAF3878127.1"/>
    </source>
</evidence>
<sequence>MSIQQGNNQSSLNNLSEHDSSKSATSGITGGSIGAFGSGKGKEGSTPIGTYDTSTRHNVPDSEQIDSWSDGIPGTQTSKNKNKK</sequence>
<protein>
    <submittedName>
        <fullName evidence="4">Uncharacterized protein</fullName>
    </submittedName>
</protein>
<dbReference type="EMBL" id="CAJOBD010002386">
    <property type="protein sequence ID" value="CAF3878127.1"/>
    <property type="molecule type" value="Genomic_DNA"/>
</dbReference>
<dbReference type="EMBL" id="CAJNOT010002120">
    <property type="protein sequence ID" value="CAF1285979.1"/>
    <property type="molecule type" value="Genomic_DNA"/>
</dbReference>
<feature type="compositionally biased region" description="Low complexity" evidence="1">
    <location>
        <begin position="1"/>
        <end position="15"/>
    </location>
</feature>
<evidence type="ECO:0000313" key="7">
    <source>
        <dbReference type="Proteomes" id="UP000663870"/>
    </source>
</evidence>
<organism evidence="4 6">
    <name type="scientific">Rotaria sordida</name>
    <dbReference type="NCBI Taxonomy" id="392033"/>
    <lineage>
        <taxon>Eukaryota</taxon>
        <taxon>Metazoa</taxon>
        <taxon>Spiralia</taxon>
        <taxon>Gnathifera</taxon>
        <taxon>Rotifera</taxon>
        <taxon>Eurotatoria</taxon>
        <taxon>Bdelloidea</taxon>
        <taxon>Philodinida</taxon>
        <taxon>Philodinidae</taxon>
        <taxon>Rotaria</taxon>
    </lineage>
</organism>
<dbReference type="AlphaFoldDB" id="A0A815CMC6"/>
<feature type="region of interest" description="Disordered" evidence="1">
    <location>
        <begin position="1"/>
        <end position="84"/>
    </location>
</feature>
<evidence type="ECO:0000313" key="2">
    <source>
        <dbReference type="EMBL" id="CAF0942731.1"/>
    </source>
</evidence>
<name>A0A815CMC6_9BILA</name>
<gene>
    <name evidence="5" type="ORF">JBS370_LOCUS19691</name>
    <name evidence="3" type="ORF">JXQ802_LOCUS28710</name>
    <name evidence="2" type="ORF">PYM288_LOCUS11680</name>
    <name evidence="4" type="ORF">ZHD862_LOCUS27189</name>
</gene>
<proteinExistence type="predicted"/>
<feature type="compositionally biased region" description="Polar residues" evidence="1">
    <location>
        <begin position="74"/>
        <end position="84"/>
    </location>
</feature>
<evidence type="ECO:0000313" key="6">
    <source>
        <dbReference type="Proteomes" id="UP000663864"/>
    </source>
</evidence>
<comment type="caution">
    <text evidence="4">The sequence shown here is derived from an EMBL/GenBank/DDBJ whole genome shotgun (WGS) entry which is preliminary data.</text>
</comment>
<reference evidence="4" key="1">
    <citation type="submission" date="2021-02" db="EMBL/GenBank/DDBJ databases">
        <authorList>
            <person name="Nowell W R."/>
        </authorList>
    </citation>
    <scope>NUCLEOTIDE SEQUENCE</scope>
</reference>
<dbReference type="Proteomes" id="UP000663854">
    <property type="component" value="Unassembled WGS sequence"/>
</dbReference>
<dbReference type="Proteomes" id="UP000663864">
    <property type="component" value="Unassembled WGS sequence"/>
</dbReference>
<dbReference type="Proteomes" id="UP000663870">
    <property type="component" value="Unassembled WGS sequence"/>
</dbReference>
<feature type="compositionally biased region" description="Gly residues" evidence="1">
    <location>
        <begin position="28"/>
        <end position="39"/>
    </location>
</feature>
<dbReference type="EMBL" id="CAJNOH010000202">
    <property type="protein sequence ID" value="CAF0942731.1"/>
    <property type="molecule type" value="Genomic_DNA"/>
</dbReference>
<evidence type="ECO:0000256" key="1">
    <source>
        <dbReference type="SAM" id="MobiDB-lite"/>
    </source>
</evidence>
<evidence type="ECO:0000313" key="3">
    <source>
        <dbReference type="EMBL" id="CAF1285433.1"/>
    </source>
</evidence>